<dbReference type="GO" id="GO:0005929">
    <property type="term" value="C:cilium"/>
    <property type="evidence" value="ECO:0007669"/>
    <property type="project" value="GOC"/>
</dbReference>
<evidence type="ECO:0000256" key="1">
    <source>
        <dbReference type="SAM" id="MobiDB-lite"/>
    </source>
</evidence>
<dbReference type="GO" id="GO:0045503">
    <property type="term" value="F:dynein light chain binding"/>
    <property type="evidence" value="ECO:0007669"/>
    <property type="project" value="InterPro"/>
</dbReference>
<reference evidence="3" key="1">
    <citation type="submission" date="2025-08" db="UniProtKB">
        <authorList>
            <consortium name="RefSeq"/>
        </authorList>
    </citation>
    <scope>IDENTIFICATION</scope>
    <source>
        <tissue evidence="3">Silk gland</tissue>
    </source>
</reference>
<feature type="compositionally biased region" description="Basic and acidic residues" evidence="1">
    <location>
        <begin position="1"/>
        <end position="31"/>
    </location>
</feature>
<dbReference type="SUPFAM" id="SSF50978">
    <property type="entry name" value="WD40 repeat-like"/>
    <property type="match status" value="1"/>
</dbReference>
<keyword evidence="2" id="KW-1185">Reference proteome</keyword>
<sequence length="1119" mass="125827">MEAQKKTTTEKIKKEKSGEAETAKKLPDNKLKKNTHSVATPRAYQRKSTAADIYTQKSQTSLSSVKAPRKSLNTTRTTKESPMKDLLKSTSNVSVVSKSSIDKTAESSAQAKRTTRIAKELPFLKANSPVTQKRKILDDKRTTFGGRPKLEREESSVASKKESGRFFKSDSNSLKDEGSVARSTKSVTVPENVNERQRSKTRTLDENEVKILTADVVDNNAEMRNLSKKLTAKPKAFFVGLDDGESKEKTSEDEVSYEDDFESYESDFESYHSDASPPGDGGPSDSDDNSEPHHEVGHNRLATSKEVRDEENMLDSGSYDLRDRSAKAKASTMEFIVEDSEDQSDKKPSLTDEGFQEMSSSSAVSSLRTVHECIDRQNFIDFGTRSREWKRKRRVLEMLKRRAADILGMVSLHEVSYVLFEAKPIAYEKYMSSFGRSGRAQNSSQTFDDGANQETQTDEILLSHKWTQNPVDFTYNDIYVYPSVCSRKYSECTVDYMARFSFLTKSNDFNASNVEIEMDDVYKRNPLRIYLEQRNGVGTGEMLPYEKYESRLKGIVYERNRLRRFLKRTESKIFSALNKNSGKRELIDLNRNTKLPFSQGYVMVNFNVDDDRLNFIVQSKVTKIIYSKEKSNLIMTVHSRKDLNNKRVLCIWDVGVARFEPIKILISIDGIILGQFQGNTDGIFVAALEDGSIHLWELSEEPTWRNDVASDRKSTNLKEITSDEITFTEKDRGLNLNSDSIHSTQEAIPCALQACAFTTSAFNLSCVENADRIIGLELTAHETREANGRRVLGQAIVLQRTGKLCVWLIVRDKNKSSFTDIGRAYSSRTSLEMFQTVVLSDYIDSTIEEGVAFDLCAAKRRLTLRRRERIEFSIQSNTAKKFECGVTRAKSNTVLPADKRTPTIWESMICYDLKIVNVGNIDHYLVAKNVGEVLNCKKSVGGVKVRRFRVTNDKSSVTNVQVAPALPYFMASTESGTVSLCSLLENRVLLTLDCRNISPAREPTERCRSDSKGRYISSVAAPAVSGCDAGMMSVTSLIWPPSNPCQIFALLKDGSVVAWDLTTSDIYGKVSTEKCRFIAGGQNSLALLTHEGSTQLHKLKSDTPSDENMKIFNKYVALL</sequence>
<feature type="compositionally biased region" description="Acidic residues" evidence="1">
    <location>
        <begin position="253"/>
        <end position="268"/>
    </location>
</feature>
<feature type="region of interest" description="Disordered" evidence="1">
    <location>
        <begin position="336"/>
        <end position="359"/>
    </location>
</feature>
<dbReference type="Proteomes" id="UP000504629">
    <property type="component" value="Unplaced"/>
</dbReference>
<feature type="region of interest" description="Disordered" evidence="1">
    <location>
        <begin position="1"/>
        <end position="115"/>
    </location>
</feature>
<protein>
    <submittedName>
        <fullName evidence="3">WD repeat-containing protein 60 isoform X2</fullName>
    </submittedName>
</protein>
<dbReference type="GO" id="GO:0005868">
    <property type="term" value="C:cytoplasmic dynein complex"/>
    <property type="evidence" value="ECO:0007669"/>
    <property type="project" value="InterPro"/>
</dbReference>
<dbReference type="InterPro" id="IPR036322">
    <property type="entry name" value="WD40_repeat_dom_sf"/>
</dbReference>
<feature type="compositionally biased region" description="Polar residues" evidence="1">
    <location>
        <begin position="55"/>
        <end position="64"/>
    </location>
</feature>
<dbReference type="GO" id="GO:0042073">
    <property type="term" value="P:intraciliary transport"/>
    <property type="evidence" value="ECO:0007669"/>
    <property type="project" value="InterPro"/>
</dbReference>
<dbReference type="GeneID" id="114241688"/>
<dbReference type="RefSeq" id="XP_028028408.1">
    <property type="nucleotide sequence ID" value="XM_028172607.1"/>
</dbReference>
<dbReference type="GO" id="GO:0045504">
    <property type="term" value="F:dynein heavy chain binding"/>
    <property type="evidence" value="ECO:0007669"/>
    <property type="project" value="InterPro"/>
</dbReference>
<feature type="compositionally biased region" description="Basic and acidic residues" evidence="1">
    <location>
        <begin position="135"/>
        <end position="179"/>
    </location>
</feature>
<dbReference type="InterPro" id="IPR042505">
    <property type="entry name" value="DYNC2I1"/>
</dbReference>
<feature type="compositionally biased region" description="Polar residues" evidence="1">
    <location>
        <begin position="181"/>
        <end position="191"/>
    </location>
</feature>
<dbReference type="OrthoDB" id="2162425at2759"/>
<organism evidence="2 3">
    <name type="scientific">Bombyx mandarina</name>
    <name type="common">Wild silk moth</name>
    <name type="synonym">Wild silkworm</name>
    <dbReference type="NCBI Taxonomy" id="7092"/>
    <lineage>
        <taxon>Eukaryota</taxon>
        <taxon>Metazoa</taxon>
        <taxon>Ecdysozoa</taxon>
        <taxon>Arthropoda</taxon>
        <taxon>Hexapoda</taxon>
        <taxon>Insecta</taxon>
        <taxon>Pterygota</taxon>
        <taxon>Neoptera</taxon>
        <taxon>Endopterygota</taxon>
        <taxon>Lepidoptera</taxon>
        <taxon>Glossata</taxon>
        <taxon>Ditrysia</taxon>
        <taxon>Bombycoidea</taxon>
        <taxon>Bombycidae</taxon>
        <taxon>Bombycinae</taxon>
        <taxon>Bombyx</taxon>
    </lineage>
</organism>
<proteinExistence type="predicted"/>
<feature type="compositionally biased region" description="Low complexity" evidence="1">
    <location>
        <begin position="88"/>
        <end position="99"/>
    </location>
</feature>
<evidence type="ECO:0000313" key="3">
    <source>
        <dbReference type="RefSeq" id="XP_028028408.1"/>
    </source>
</evidence>
<name>A0A6J2JGJ2_BOMMA</name>
<feature type="compositionally biased region" description="Basic and acidic residues" evidence="1">
    <location>
        <begin position="193"/>
        <end position="205"/>
    </location>
</feature>
<dbReference type="PANTHER" id="PTHR16022">
    <property type="entry name" value="WD REPEAT DOMAIN 60"/>
    <property type="match status" value="1"/>
</dbReference>
<evidence type="ECO:0000313" key="2">
    <source>
        <dbReference type="Proteomes" id="UP000504629"/>
    </source>
</evidence>
<feature type="compositionally biased region" description="Basic and acidic residues" evidence="1">
    <location>
        <begin position="77"/>
        <end position="87"/>
    </location>
</feature>
<gene>
    <name evidence="3" type="primary">LOC114241688</name>
</gene>
<feature type="region of interest" description="Disordered" evidence="1">
    <location>
        <begin position="132"/>
        <end position="205"/>
    </location>
</feature>
<dbReference type="PANTHER" id="PTHR16022:SF0">
    <property type="entry name" value="CYTOPLASMIC DYNEIN 2 INTERMEDIATE CHAIN 1"/>
    <property type="match status" value="1"/>
</dbReference>
<dbReference type="AlphaFoldDB" id="A0A6J2JGJ2"/>
<feature type="region of interest" description="Disordered" evidence="1">
    <location>
        <begin position="234"/>
        <end position="320"/>
    </location>
</feature>
<feature type="compositionally biased region" description="Basic and acidic residues" evidence="1">
    <location>
        <begin position="290"/>
        <end position="311"/>
    </location>
</feature>
<accession>A0A6J2JGJ2</accession>